<feature type="chain" id="PRO_5023063137" description="Integral membrane protein" evidence="1">
    <location>
        <begin position="23"/>
        <end position="310"/>
    </location>
</feature>
<proteinExistence type="predicted"/>
<dbReference type="RefSeq" id="WP_146390807.1">
    <property type="nucleotide sequence ID" value="NZ_SJPK01000003.1"/>
</dbReference>
<dbReference type="SUPFAM" id="SSF101898">
    <property type="entry name" value="NHL repeat"/>
    <property type="match status" value="1"/>
</dbReference>
<evidence type="ECO:0000313" key="2">
    <source>
        <dbReference type="EMBL" id="TWT73266.1"/>
    </source>
</evidence>
<accession>A0A5C5YC29</accession>
<organism evidence="2 3">
    <name type="scientific">Allorhodopirellula solitaria</name>
    <dbReference type="NCBI Taxonomy" id="2527987"/>
    <lineage>
        <taxon>Bacteria</taxon>
        <taxon>Pseudomonadati</taxon>
        <taxon>Planctomycetota</taxon>
        <taxon>Planctomycetia</taxon>
        <taxon>Pirellulales</taxon>
        <taxon>Pirellulaceae</taxon>
        <taxon>Allorhodopirellula</taxon>
    </lineage>
</organism>
<feature type="signal peptide" evidence="1">
    <location>
        <begin position="1"/>
        <end position="22"/>
    </location>
</feature>
<sequence length="310" mass="34161" precursor="true">MIRSVRVLLVVMHLSVPALLTAQSPSEELVHDVVSLTSNTELAESSGLAFSTRDPHCIWTHNDSGHAATLFAFDSRTGLQTGECHLAGVNAIDWESLTSAGLGRRELIVADSGDNDARREFITLYRFDEPDPHETTRLSPSDYGQLHVRYPGGAIDCEAVWYDEVESSLILLGKGRLPFAGVYRISDQHWQQSKAQASPMDRRESEVRPDVVTAKRIATLALPMATGADRDPATGDIWITSYFQAFCFRRGDYTSLTTQLASIPTAVDMPRWRQIEALAVDADSQVWITSEGHPAKLGRLPMFSDSAASE</sequence>
<keyword evidence="1" id="KW-0732">Signal</keyword>
<gene>
    <name evidence="2" type="ORF">CA85_17340</name>
</gene>
<comment type="caution">
    <text evidence="2">The sequence shown here is derived from an EMBL/GenBank/DDBJ whole genome shotgun (WGS) entry which is preliminary data.</text>
</comment>
<evidence type="ECO:0000256" key="1">
    <source>
        <dbReference type="SAM" id="SignalP"/>
    </source>
</evidence>
<protein>
    <recommendedName>
        <fullName evidence="4">Integral membrane protein</fullName>
    </recommendedName>
</protein>
<dbReference type="Proteomes" id="UP000318053">
    <property type="component" value="Unassembled WGS sequence"/>
</dbReference>
<evidence type="ECO:0008006" key="4">
    <source>
        <dbReference type="Google" id="ProtNLM"/>
    </source>
</evidence>
<name>A0A5C5YC29_9BACT</name>
<dbReference type="AlphaFoldDB" id="A0A5C5YC29"/>
<dbReference type="EMBL" id="SJPK01000003">
    <property type="protein sequence ID" value="TWT73266.1"/>
    <property type="molecule type" value="Genomic_DNA"/>
</dbReference>
<evidence type="ECO:0000313" key="3">
    <source>
        <dbReference type="Proteomes" id="UP000318053"/>
    </source>
</evidence>
<dbReference type="OrthoDB" id="9801244at2"/>
<keyword evidence="3" id="KW-1185">Reference proteome</keyword>
<reference evidence="2 3" key="1">
    <citation type="submission" date="2019-02" db="EMBL/GenBank/DDBJ databases">
        <title>Deep-cultivation of Planctomycetes and their phenomic and genomic characterization uncovers novel biology.</title>
        <authorList>
            <person name="Wiegand S."/>
            <person name="Jogler M."/>
            <person name="Boedeker C."/>
            <person name="Pinto D."/>
            <person name="Vollmers J."/>
            <person name="Rivas-Marin E."/>
            <person name="Kohn T."/>
            <person name="Peeters S.H."/>
            <person name="Heuer A."/>
            <person name="Rast P."/>
            <person name="Oberbeckmann S."/>
            <person name="Bunk B."/>
            <person name="Jeske O."/>
            <person name="Meyerdierks A."/>
            <person name="Storesund J.E."/>
            <person name="Kallscheuer N."/>
            <person name="Luecker S."/>
            <person name="Lage O.M."/>
            <person name="Pohl T."/>
            <person name="Merkel B.J."/>
            <person name="Hornburger P."/>
            <person name="Mueller R.-W."/>
            <person name="Bruemmer F."/>
            <person name="Labrenz M."/>
            <person name="Spormann A.M."/>
            <person name="Op Den Camp H."/>
            <person name="Overmann J."/>
            <person name="Amann R."/>
            <person name="Jetten M.S.M."/>
            <person name="Mascher T."/>
            <person name="Medema M.H."/>
            <person name="Devos D.P."/>
            <person name="Kaster A.-K."/>
            <person name="Ovreas L."/>
            <person name="Rohde M."/>
            <person name="Galperin M.Y."/>
            <person name="Jogler C."/>
        </authorList>
    </citation>
    <scope>NUCLEOTIDE SEQUENCE [LARGE SCALE GENOMIC DNA]</scope>
    <source>
        <strain evidence="2 3">CA85</strain>
    </source>
</reference>